<name>A0ABM1Q6M0_CAMSA</name>
<evidence type="ECO:0000313" key="2">
    <source>
        <dbReference type="RefSeq" id="XP_019082408.1"/>
    </source>
</evidence>
<keyword evidence="1" id="KW-1185">Reference proteome</keyword>
<organism evidence="1 2">
    <name type="scientific">Camelina sativa</name>
    <name type="common">False flax</name>
    <name type="synonym">Myagrum sativum</name>
    <dbReference type="NCBI Taxonomy" id="90675"/>
    <lineage>
        <taxon>Eukaryota</taxon>
        <taxon>Viridiplantae</taxon>
        <taxon>Streptophyta</taxon>
        <taxon>Embryophyta</taxon>
        <taxon>Tracheophyta</taxon>
        <taxon>Spermatophyta</taxon>
        <taxon>Magnoliopsida</taxon>
        <taxon>eudicotyledons</taxon>
        <taxon>Gunneridae</taxon>
        <taxon>Pentapetalae</taxon>
        <taxon>rosids</taxon>
        <taxon>malvids</taxon>
        <taxon>Brassicales</taxon>
        <taxon>Brassicaceae</taxon>
        <taxon>Camelineae</taxon>
        <taxon>Camelina</taxon>
    </lineage>
</organism>
<reference evidence="2" key="2">
    <citation type="submission" date="2025-08" db="UniProtKB">
        <authorList>
            <consortium name="RefSeq"/>
        </authorList>
    </citation>
    <scope>IDENTIFICATION</scope>
    <source>
        <tissue evidence="2">Leaf</tissue>
    </source>
</reference>
<evidence type="ECO:0000313" key="1">
    <source>
        <dbReference type="Proteomes" id="UP000694864"/>
    </source>
</evidence>
<accession>A0ABM1Q6M0</accession>
<sequence>MVSLRSAKFTSASEMVIDVETEKDASADSPTSVLNEEVHPSQCSYLAHELIVWYQGQEAPMLLPFSYAVVSGAIGSCSVLFAKSLLWSNILCYRLCLHLASWIAQCFHYEESLYWKALY</sequence>
<gene>
    <name evidence="2" type="primary">LOC104784029</name>
</gene>
<proteinExistence type="predicted"/>
<dbReference type="RefSeq" id="XP_019082408.1">
    <property type="nucleotide sequence ID" value="XM_019226863.1"/>
</dbReference>
<dbReference type="GeneID" id="104784029"/>
<dbReference type="Proteomes" id="UP000694864">
    <property type="component" value="Chromosome 1"/>
</dbReference>
<protein>
    <submittedName>
        <fullName evidence="2">Probable magnesium transporter NIPA8 isoform X1</fullName>
    </submittedName>
</protein>
<reference evidence="1" key="1">
    <citation type="journal article" date="2014" name="Nat. Commun.">
        <title>The emerging biofuel crop Camelina sativa retains a highly undifferentiated hexaploid genome structure.</title>
        <authorList>
            <person name="Kagale S."/>
            <person name="Koh C."/>
            <person name="Nixon J."/>
            <person name="Bollina V."/>
            <person name="Clarke W.E."/>
            <person name="Tuteja R."/>
            <person name="Spillane C."/>
            <person name="Robinson S.J."/>
            <person name="Links M.G."/>
            <person name="Clarke C."/>
            <person name="Higgins E.E."/>
            <person name="Huebert T."/>
            <person name="Sharpe A.G."/>
            <person name="Parkin I.A."/>
        </authorList>
    </citation>
    <scope>NUCLEOTIDE SEQUENCE [LARGE SCALE GENOMIC DNA]</scope>
    <source>
        <strain evidence="1">cv. DH55</strain>
    </source>
</reference>